<dbReference type="SUPFAM" id="SSF56784">
    <property type="entry name" value="HAD-like"/>
    <property type="match status" value="1"/>
</dbReference>
<keyword evidence="1" id="KW-0378">Hydrolase</keyword>
<dbReference type="PANTHER" id="PTHR43316">
    <property type="entry name" value="HYDROLASE, HALOACID DELAHOGENASE-RELATED"/>
    <property type="match status" value="1"/>
</dbReference>
<accession>A0A9N8E8W4</accession>
<gene>
    <name evidence="2" type="ORF">SEMRO_814_G206260.1</name>
</gene>
<organism evidence="2 3">
    <name type="scientific">Seminavis robusta</name>
    <dbReference type="NCBI Taxonomy" id="568900"/>
    <lineage>
        <taxon>Eukaryota</taxon>
        <taxon>Sar</taxon>
        <taxon>Stramenopiles</taxon>
        <taxon>Ochrophyta</taxon>
        <taxon>Bacillariophyta</taxon>
        <taxon>Bacillariophyceae</taxon>
        <taxon>Bacillariophycidae</taxon>
        <taxon>Naviculales</taxon>
        <taxon>Naviculaceae</taxon>
        <taxon>Seminavis</taxon>
    </lineage>
</organism>
<reference evidence="2" key="1">
    <citation type="submission" date="2020-06" db="EMBL/GenBank/DDBJ databases">
        <authorList>
            <consortium name="Plant Systems Biology data submission"/>
        </authorList>
    </citation>
    <scope>NUCLEOTIDE SEQUENCE</scope>
    <source>
        <strain evidence="2">D6</strain>
    </source>
</reference>
<dbReference type="SFLD" id="SFLDS00003">
    <property type="entry name" value="Haloacid_Dehalogenase"/>
    <property type="match status" value="1"/>
</dbReference>
<proteinExistence type="predicted"/>
<dbReference type="Pfam" id="PF00702">
    <property type="entry name" value="Hydrolase"/>
    <property type="match status" value="1"/>
</dbReference>
<keyword evidence="3" id="KW-1185">Reference proteome</keyword>
<dbReference type="EMBL" id="CAICTM010000813">
    <property type="protein sequence ID" value="CAB9516891.1"/>
    <property type="molecule type" value="Genomic_DNA"/>
</dbReference>
<dbReference type="GO" id="GO:0016787">
    <property type="term" value="F:hydrolase activity"/>
    <property type="evidence" value="ECO:0007669"/>
    <property type="project" value="UniProtKB-KW"/>
</dbReference>
<dbReference type="InterPro" id="IPR051540">
    <property type="entry name" value="S-2-haloacid_dehalogenase"/>
</dbReference>
<dbReference type="InterPro" id="IPR036412">
    <property type="entry name" value="HAD-like_sf"/>
</dbReference>
<protein>
    <submittedName>
        <fullName evidence="2">Uncharacterized protein</fullName>
    </submittedName>
</protein>
<dbReference type="SFLD" id="SFLDG01129">
    <property type="entry name" value="C1.5:_HAD__Beta-PGM__Phosphata"/>
    <property type="match status" value="1"/>
</dbReference>
<dbReference type="PANTHER" id="PTHR43316:SF8">
    <property type="entry name" value="HAD FAMILY HYDROLASE"/>
    <property type="match status" value="1"/>
</dbReference>
<dbReference type="OrthoDB" id="444127at2759"/>
<dbReference type="Gene3D" id="1.20.120.1600">
    <property type="match status" value="1"/>
</dbReference>
<comment type="caution">
    <text evidence="2">The sequence shown here is derived from an EMBL/GenBank/DDBJ whole genome shotgun (WGS) entry which is preliminary data.</text>
</comment>
<evidence type="ECO:0000313" key="2">
    <source>
        <dbReference type="EMBL" id="CAB9516891.1"/>
    </source>
</evidence>
<sequence length="295" mass="32564">MTTNGVNANPPTESLLITFDLDDTIFPIKPAVEEANVAQLRAMKQLAGYPETTMEQCMVQTRAIRQTLTQPITYTDLRKGAIRAELERIHGNNDDVAQQVVEQCFDAWLQERHASAERHLFPETIPALQELQSTLGQKYNLCMAGITNGRGNPLCMPSTEPFFQFCVSGEDANVFPHRKPHPNIYKAALEQWQQLVEEAMPTVWIHVGDCLANDVGASSDVGAKAIWVAPSEEPEDGEQPSWSTATAKDLKERAKLMEAARSKMSGKVTNLSQLTTVVQDIVSKELAAAETVLNS</sequence>
<dbReference type="Proteomes" id="UP001153069">
    <property type="component" value="Unassembled WGS sequence"/>
</dbReference>
<evidence type="ECO:0000256" key="1">
    <source>
        <dbReference type="ARBA" id="ARBA00022801"/>
    </source>
</evidence>
<dbReference type="AlphaFoldDB" id="A0A9N8E8W4"/>
<dbReference type="InterPro" id="IPR023214">
    <property type="entry name" value="HAD_sf"/>
</dbReference>
<evidence type="ECO:0000313" key="3">
    <source>
        <dbReference type="Proteomes" id="UP001153069"/>
    </source>
</evidence>
<dbReference type="Gene3D" id="3.40.50.1000">
    <property type="entry name" value="HAD superfamily/HAD-like"/>
    <property type="match status" value="1"/>
</dbReference>
<name>A0A9N8E8W4_9STRA</name>